<keyword evidence="3" id="KW-0808">Transferase</keyword>
<reference evidence="3 4" key="1">
    <citation type="submission" date="2018-03" db="EMBL/GenBank/DDBJ databases">
        <title>Complete genome sequence and methylome analysis of Pseudomonas mendocina NEB 698.</title>
        <authorList>
            <person name="Morgan R.D."/>
        </authorList>
    </citation>
    <scope>NUCLEOTIDE SEQUENCE [LARGE SCALE GENOMIC DNA]</scope>
    <source>
        <strain evidence="3 4">NEB698</strain>
    </source>
</reference>
<dbReference type="InterPro" id="IPR011009">
    <property type="entry name" value="Kinase-like_dom_sf"/>
</dbReference>
<feature type="domain" description="Aminoglycoside phosphotransferase" evidence="2">
    <location>
        <begin position="62"/>
        <end position="311"/>
    </location>
</feature>
<evidence type="ECO:0000259" key="2">
    <source>
        <dbReference type="Pfam" id="PF01636"/>
    </source>
</evidence>
<sequence>MSAAAHIGHGLGLEPVSSDWPALQQADVEQVLAYFPQLLGASSIDWHSPRPFAAAARVVCAQGAFFIKRHHRRVREASWLLEEHRFVEHLAERGASVVKPLRGSTGSTVLTLGDWTYEVLPAAPGHDLYRDALSWTPFLSTGHAHSAGQALAALHRAAEGFEVPRRATPVLLANLHLFAQHDPLAAISGAVRAQPALADYLAAQDWQRTLQELHLPFHRELLPRLAQQQALWTHNDWHASNLLWRDDSATAEVASVLDFGLSDRTFALFDLATALERNCVPWLELDHGGRAAADLDGVDALLAGYASVRPLSRDDLLTLVALLPVLHVDFALSEIAYFHGIVGSRASADVAYHAFLIGHTEWFRRAEGVRLLDHLRALARQRA</sequence>
<dbReference type="AlphaFoldDB" id="A0A2R3QW70"/>
<dbReference type="RefSeq" id="WP_106742193.1">
    <property type="nucleotide sequence ID" value="NZ_CP027657.1"/>
</dbReference>
<proteinExistence type="inferred from homology"/>
<accession>A0A2R3QW70</accession>
<gene>
    <name evidence="3" type="ORF">C7A17_25675</name>
</gene>
<dbReference type="InterPro" id="IPR050249">
    <property type="entry name" value="Pseudomonas-type_ThrB"/>
</dbReference>
<dbReference type="PANTHER" id="PTHR21064:SF6">
    <property type="entry name" value="AMINOGLYCOSIDE PHOSPHOTRANSFERASE DOMAIN-CONTAINING PROTEIN"/>
    <property type="match status" value="1"/>
</dbReference>
<evidence type="ECO:0000313" key="3">
    <source>
        <dbReference type="EMBL" id="AVO55994.1"/>
    </source>
</evidence>
<dbReference type="OrthoDB" id="3266537at2"/>
<dbReference type="GO" id="GO:0004413">
    <property type="term" value="F:homoserine kinase activity"/>
    <property type="evidence" value="ECO:0007669"/>
    <property type="project" value="TreeGrafter"/>
</dbReference>
<organism evidence="3 4">
    <name type="scientific">Ectopseudomonas mendocina</name>
    <name type="common">Pseudomonas mendocina</name>
    <dbReference type="NCBI Taxonomy" id="300"/>
    <lineage>
        <taxon>Bacteria</taxon>
        <taxon>Pseudomonadati</taxon>
        <taxon>Pseudomonadota</taxon>
        <taxon>Gammaproteobacteria</taxon>
        <taxon>Pseudomonadales</taxon>
        <taxon>Pseudomonadaceae</taxon>
        <taxon>Ectopseudomonas</taxon>
    </lineage>
</organism>
<dbReference type="Pfam" id="PF01636">
    <property type="entry name" value="APH"/>
    <property type="match status" value="1"/>
</dbReference>
<comment type="similarity">
    <text evidence="1">Belongs to the pseudomonas-type ThrB family.</text>
</comment>
<dbReference type="InterPro" id="IPR002575">
    <property type="entry name" value="Aminoglycoside_PTrfase"/>
</dbReference>
<dbReference type="PANTHER" id="PTHR21064">
    <property type="entry name" value="AMINOGLYCOSIDE PHOSPHOTRANSFERASE DOMAIN-CONTAINING PROTEIN-RELATED"/>
    <property type="match status" value="1"/>
</dbReference>
<evidence type="ECO:0000256" key="1">
    <source>
        <dbReference type="ARBA" id="ARBA00038240"/>
    </source>
</evidence>
<dbReference type="EMBL" id="CP027657">
    <property type="protein sequence ID" value="AVO55994.1"/>
    <property type="molecule type" value="Genomic_DNA"/>
</dbReference>
<protein>
    <submittedName>
        <fullName evidence="3">Aminoglycoside phosphotransferase</fullName>
    </submittedName>
</protein>
<evidence type="ECO:0000313" key="4">
    <source>
        <dbReference type="Proteomes" id="UP000238327"/>
    </source>
</evidence>
<dbReference type="Gene3D" id="3.90.1200.10">
    <property type="match status" value="1"/>
</dbReference>
<dbReference type="SUPFAM" id="SSF56112">
    <property type="entry name" value="Protein kinase-like (PK-like)"/>
    <property type="match status" value="1"/>
</dbReference>
<dbReference type="GO" id="GO:0009088">
    <property type="term" value="P:threonine biosynthetic process"/>
    <property type="evidence" value="ECO:0007669"/>
    <property type="project" value="TreeGrafter"/>
</dbReference>
<dbReference type="Proteomes" id="UP000238327">
    <property type="component" value="Chromosome"/>
</dbReference>
<name>A0A2R3QW70_ECTME</name>